<dbReference type="EMBL" id="ML208284">
    <property type="protein sequence ID" value="TFK72598.1"/>
    <property type="molecule type" value="Genomic_DNA"/>
</dbReference>
<accession>A0ACD3B3G9</accession>
<reference evidence="1 2" key="1">
    <citation type="journal article" date="2019" name="Nat. Ecol. Evol.">
        <title>Megaphylogeny resolves global patterns of mushroom evolution.</title>
        <authorList>
            <person name="Varga T."/>
            <person name="Krizsan K."/>
            <person name="Foldi C."/>
            <person name="Dima B."/>
            <person name="Sanchez-Garcia M."/>
            <person name="Sanchez-Ramirez S."/>
            <person name="Szollosi G.J."/>
            <person name="Szarkandi J.G."/>
            <person name="Papp V."/>
            <person name="Albert L."/>
            <person name="Andreopoulos W."/>
            <person name="Angelini C."/>
            <person name="Antonin V."/>
            <person name="Barry K.W."/>
            <person name="Bougher N.L."/>
            <person name="Buchanan P."/>
            <person name="Buyck B."/>
            <person name="Bense V."/>
            <person name="Catcheside P."/>
            <person name="Chovatia M."/>
            <person name="Cooper J."/>
            <person name="Damon W."/>
            <person name="Desjardin D."/>
            <person name="Finy P."/>
            <person name="Geml J."/>
            <person name="Haridas S."/>
            <person name="Hughes K."/>
            <person name="Justo A."/>
            <person name="Karasinski D."/>
            <person name="Kautmanova I."/>
            <person name="Kiss B."/>
            <person name="Kocsube S."/>
            <person name="Kotiranta H."/>
            <person name="LaButti K.M."/>
            <person name="Lechner B.E."/>
            <person name="Liimatainen K."/>
            <person name="Lipzen A."/>
            <person name="Lukacs Z."/>
            <person name="Mihaltcheva S."/>
            <person name="Morgado L.N."/>
            <person name="Niskanen T."/>
            <person name="Noordeloos M.E."/>
            <person name="Ohm R.A."/>
            <person name="Ortiz-Santana B."/>
            <person name="Ovrebo C."/>
            <person name="Racz N."/>
            <person name="Riley R."/>
            <person name="Savchenko A."/>
            <person name="Shiryaev A."/>
            <person name="Soop K."/>
            <person name="Spirin V."/>
            <person name="Szebenyi C."/>
            <person name="Tomsovsky M."/>
            <person name="Tulloss R.E."/>
            <person name="Uehling J."/>
            <person name="Grigoriev I.V."/>
            <person name="Vagvolgyi C."/>
            <person name="Papp T."/>
            <person name="Martin F.M."/>
            <person name="Miettinen O."/>
            <person name="Hibbett D.S."/>
            <person name="Nagy L.G."/>
        </authorList>
    </citation>
    <scope>NUCLEOTIDE SEQUENCE [LARGE SCALE GENOMIC DNA]</scope>
    <source>
        <strain evidence="1 2">NL-1719</strain>
    </source>
</reference>
<name>A0ACD3B3G9_9AGAR</name>
<organism evidence="1 2">
    <name type="scientific">Pluteus cervinus</name>
    <dbReference type="NCBI Taxonomy" id="181527"/>
    <lineage>
        <taxon>Eukaryota</taxon>
        <taxon>Fungi</taxon>
        <taxon>Dikarya</taxon>
        <taxon>Basidiomycota</taxon>
        <taxon>Agaricomycotina</taxon>
        <taxon>Agaricomycetes</taxon>
        <taxon>Agaricomycetidae</taxon>
        <taxon>Agaricales</taxon>
        <taxon>Pluteineae</taxon>
        <taxon>Pluteaceae</taxon>
        <taxon>Pluteus</taxon>
    </lineage>
</organism>
<protein>
    <submittedName>
        <fullName evidence="1">tRNA isopentenyltransferase</fullName>
    </submittedName>
</protein>
<sequence length="473" mass="53365">MSANPIVAILGTTGVGKSNLAVELALHLTKSARASGWHGARVINADSMQVYSGMDIITNKIPMTERQGIEHLLMGFKKPGEQYTVGQWVDETLKLIEDTHKQRKIPIIVGGTSYWIQHLIFPNRLASRMHAQPRELSTQLQANIASLPQDLLEVYNNLPERPPSASTEPEAASRLHALLHHLDAEVAQRWHWKDTRKVSRSLEIMKETGRLPSEIIVHQSQSQDAGAPRFESLCFWLYADLSVLEQRLNERVDSMVQRGLLQEIQALQDLSKISETSSSDGLAESQRQVDYTLGIYQAIGYREFSRYLSISAPTSRDYGEAVERMKISTRQYAKRQISWMRNKFLPAVYGSKTASTRWLTPLYLLDATNLDDRWKSGVLIPAITVTEDFLAGNELVDPTSMSETAKQVLANPNIDTSPSVVLTCRKKIVCDMCTLKEGQPFMVEEGREWEAHTRSRAHRRRAKEAYSHTAPSQ</sequence>
<keyword evidence="2" id="KW-1185">Reference proteome</keyword>
<gene>
    <name evidence="1" type="ORF">BDN72DRAFT_836160</name>
</gene>
<evidence type="ECO:0000313" key="1">
    <source>
        <dbReference type="EMBL" id="TFK72598.1"/>
    </source>
</evidence>
<dbReference type="Proteomes" id="UP000308600">
    <property type="component" value="Unassembled WGS sequence"/>
</dbReference>
<evidence type="ECO:0000313" key="2">
    <source>
        <dbReference type="Proteomes" id="UP000308600"/>
    </source>
</evidence>
<proteinExistence type="predicted"/>